<reference evidence="2 3" key="1">
    <citation type="submission" date="2024-05" db="EMBL/GenBank/DDBJ databases">
        <authorList>
            <person name="Kim H.-Y."/>
            <person name="Kim E."/>
            <person name="Cai Y."/>
            <person name="Yang S.-M."/>
            <person name="Lee W."/>
        </authorList>
    </citation>
    <scope>NUCLEOTIDE SEQUENCE [LARGE SCALE GENOMIC DNA]</scope>
    <source>
        <strain evidence="2 3">FBL11</strain>
    </source>
</reference>
<comment type="caution">
    <text evidence="2">The sequence shown here is derived from an EMBL/GenBank/DDBJ whole genome shotgun (WGS) entry which is preliminary data.</text>
</comment>
<gene>
    <name evidence="2" type="ORF">AAIR29_07995</name>
</gene>
<evidence type="ECO:0000256" key="1">
    <source>
        <dbReference type="SAM" id="Coils"/>
    </source>
</evidence>
<organism evidence="2 3">
    <name type="scientific">Psychrobacter saeujeotis</name>
    <dbReference type="NCBI Taxonomy" id="3143436"/>
    <lineage>
        <taxon>Bacteria</taxon>
        <taxon>Pseudomonadati</taxon>
        <taxon>Pseudomonadota</taxon>
        <taxon>Gammaproteobacteria</taxon>
        <taxon>Moraxellales</taxon>
        <taxon>Moraxellaceae</taxon>
        <taxon>Psychrobacter</taxon>
    </lineage>
</organism>
<keyword evidence="1" id="KW-0175">Coiled coil</keyword>
<accession>A0ABU9X841</accession>
<dbReference type="EMBL" id="JBDGHN010000002">
    <property type="protein sequence ID" value="MEN2751573.1"/>
    <property type="molecule type" value="Genomic_DNA"/>
</dbReference>
<protein>
    <submittedName>
        <fullName evidence="2">Uncharacterized protein</fullName>
    </submittedName>
</protein>
<dbReference type="RefSeq" id="WP_299219144.1">
    <property type="nucleotide sequence ID" value="NZ_JBDGHN010000002.1"/>
</dbReference>
<sequence>MSVLIGVGIVTTITTIYLGKKGWQAFHKAVGITPGVLKYRDRHAPLSLSTLNWRQLNLNKKHLQVLPDHQLRQLQRIDEKVNSYYEYQKALSDQNKTSAVTEQQFVVDKMLHTRLSEMLASRYHLASIHTTANQIEDEKNVEADELLQQVLNSIEQRLDELLAQMQTQHLQELQVMKNYIDSHDS</sequence>
<evidence type="ECO:0000313" key="2">
    <source>
        <dbReference type="EMBL" id="MEN2751573.1"/>
    </source>
</evidence>
<evidence type="ECO:0000313" key="3">
    <source>
        <dbReference type="Proteomes" id="UP001461960"/>
    </source>
</evidence>
<dbReference type="Proteomes" id="UP001461960">
    <property type="component" value="Unassembled WGS sequence"/>
</dbReference>
<name>A0ABU9X841_9GAMM</name>
<keyword evidence="3" id="KW-1185">Reference proteome</keyword>
<proteinExistence type="predicted"/>
<feature type="coiled-coil region" evidence="1">
    <location>
        <begin position="144"/>
        <end position="171"/>
    </location>
</feature>